<feature type="domain" description="Peptidase M48" evidence="8">
    <location>
        <begin position="195"/>
        <end position="344"/>
    </location>
</feature>
<dbReference type="Pfam" id="PF01435">
    <property type="entry name" value="Peptidase_M48"/>
    <property type="match status" value="1"/>
</dbReference>
<dbReference type="Gene3D" id="3.30.2010.10">
    <property type="entry name" value="Metalloproteases ('zincins'), catalytic domain"/>
    <property type="match status" value="1"/>
</dbReference>
<comment type="similarity">
    <text evidence="6">Belongs to the peptidase M48 family.</text>
</comment>
<reference evidence="10 11" key="1">
    <citation type="submission" date="2017-01" db="EMBL/GenBank/DDBJ databases">
        <title>Novel large sulfur bacteria in the metagenomes of groundwater-fed chemosynthetic microbial mats in the Lake Huron basin.</title>
        <authorList>
            <person name="Sharrar A.M."/>
            <person name="Flood B.E."/>
            <person name="Bailey J.V."/>
            <person name="Jones D.S."/>
            <person name="Biddanda B."/>
            <person name="Ruberg S.A."/>
            <person name="Marcus D.N."/>
            <person name="Dick G.J."/>
        </authorList>
    </citation>
    <scope>NUCLEOTIDE SEQUENCE [LARGE SCALE GENOMIC DNA]</scope>
    <source>
        <strain evidence="10">A8</strain>
    </source>
</reference>
<evidence type="ECO:0000259" key="9">
    <source>
        <dbReference type="Pfam" id="PF23368"/>
    </source>
</evidence>
<dbReference type="InterPro" id="IPR001915">
    <property type="entry name" value="Peptidase_M48"/>
</dbReference>
<sequence>MNLRGHWYPASQSAQHSAELVVLGNVFSLYVDGYPPFSEEASQLHISDRVGNIPRKLKFSDGSIFITPDNDVVDTWLAQSSHPARQVQFLHVLESRWRWIGLSLIATVAIVLASIHWGLPWVSKQMAYALPQQASEIIATGTLQTLDELMLKPSQLPISRQQAIQQHFSAKLLPLQHSGFTYTLNFRRFPDLEDSKGKDLANAFALPSGEIVVTDRLVTLAQNQQELDAVLLHEIGHVVYRHGLRQTIESSGLMLAILLVTGDASAIHSIAVGLPIFLLESRYSRDFEREADAFAFQHMMAAGIDPIHFAHIMQRIETDTEGVDVHEYLSSHPATPERIQQAKDYSRQFQSGH</sequence>
<accession>A0A1Y1QEX5</accession>
<protein>
    <submittedName>
        <fullName evidence="10">Uncharacterized protein</fullName>
    </submittedName>
</protein>
<keyword evidence="5 6" id="KW-0482">Metalloprotease</keyword>
<dbReference type="InterPro" id="IPR051156">
    <property type="entry name" value="Mito/Outer_Membr_Metalloprot"/>
</dbReference>
<dbReference type="InterPro" id="IPR055518">
    <property type="entry name" value="DUF7092"/>
</dbReference>
<dbReference type="EMBL" id="MTEJ01000364">
    <property type="protein sequence ID" value="OQX04012.1"/>
    <property type="molecule type" value="Genomic_DNA"/>
</dbReference>
<dbReference type="Proteomes" id="UP000192491">
    <property type="component" value="Unassembled WGS sequence"/>
</dbReference>
<dbReference type="PANTHER" id="PTHR22726">
    <property type="entry name" value="METALLOENDOPEPTIDASE OMA1"/>
    <property type="match status" value="1"/>
</dbReference>
<dbReference type="GO" id="GO:0051603">
    <property type="term" value="P:proteolysis involved in protein catabolic process"/>
    <property type="evidence" value="ECO:0007669"/>
    <property type="project" value="TreeGrafter"/>
</dbReference>
<keyword evidence="7" id="KW-0812">Transmembrane</keyword>
<organism evidence="10 11">
    <name type="scientific">Thiothrix lacustris</name>
    <dbReference type="NCBI Taxonomy" id="525917"/>
    <lineage>
        <taxon>Bacteria</taxon>
        <taxon>Pseudomonadati</taxon>
        <taxon>Pseudomonadota</taxon>
        <taxon>Gammaproteobacteria</taxon>
        <taxon>Thiotrichales</taxon>
        <taxon>Thiotrichaceae</taxon>
        <taxon>Thiothrix</taxon>
    </lineage>
</organism>
<evidence type="ECO:0000256" key="4">
    <source>
        <dbReference type="ARBA" id="ARBA00022833"/>
    </source>
</evidence>
<keyword evidence="7" id="KW-1133">Transmembrane helix</keyword>
<dbReference type="PANTHER" id="PTHR22726:SF1">
    <property type="entry name" value="METALLOENDOPEPTIDASE OMA1, MITOCHONDRIAL"/>
    <property type="match status" value="1"/>
</dbReference>
<keyword evidence="3 6" id="KW-0378">Hydrolase</keyword>
<keyword evidence="4 6" id="KW-0862">Zinc</keyword>
<evidence type="ECO:0000256" key="2">
    <source>
        <dbReference type="ARBA" id="ARBA00022723"/>
    </source>
</evidence>
<dbReference type="Pfam" id="PF23368">
    <property type="entry name" value="DUF7092"/>
    <property type="match status" value="1"/>
</dbReference>
<keyword evidence="2" id="KW-0479">Metal-binding</keyword>
<feature type="domain" description="DUF7092" evidence="9">
    <location>
        <begin position="3"/>
        <end position="79"/>
    </location>
</feature>
<dbReference type="GO" id="GO:0016020">
    <property type="term" value="C:membrane"/>
    <property type="evidence" value="ECO:0007669"/>
    <property type="project" value="TreeGrafter"/>
</dbReference>
<evidence type="ECO:0000256" key="6">
    <source>
        <dbReference type="RuleBase" id="RU003983"/>
    </source>
</evidence>
<comment type="caution">
    <text evidence="10">The sequence shown here is derived from an EMBL/GenBank/DDBJ whole genome shotgun (WGS) entry which is preliminary data.</text>
</comment>
<evidence type="ECO:0000313" key="11">
    <source>
        <dbReference type="Proteomes" id="UP000192491"/>
    </source>
</evidence>
<name>A0A1Y1QEX5_9GAMM</name>
<dbReference type="CDD" id="cd07332">
    <property type="entry name" value="M48C_Oma1_like"/>
    <property type="match status" value="1"/>
</dbReference>
<dbReference type="GO" id="GO:0046872">
    <property type="term" value="F:metal ion binding"/>
    <property type="evidence" value="ECO:0007669"/>
    <property type="project" value="UniProtKB-KW"/>
</dbReference>
<keyword evidence="1 6" id="KW-0645">Protease</keyword>
<evidence type="ECO:0000259" key="8">
    <source>
        <dbReference type="Pfam" id="PF01435"/>
    </source>
</evidence>
<evidence type="ECO:0000313" key="10">
    <source>
        <dbReference type="EMBL" id="OQX04012.1"/>
    </source>
</evidence>
<gene>
    <name evidence="10" type="ORF">BWK73_37550</name>
</gene>
<dbReference type="AlphaFoldDB" id="A0A1Y1QEX5"/>
<evidence type="ECO:0000256" key="1">
    <source>
        <dbReference type="ARBA" id="ARBA00022670"/>
    </source>
</evidence>
<proteinExistence type="inferred from homology"/>
<evidence type="ECO:0000256" key="7">
    <source>
        <dbReference type="SAM" id="Phobius"/>
    </source>
</evidence>
<dbReference type="GO" id="GO:0004222">
    <property type="term" value="F:metalloendopeptidase activity"/>
    <property type="evidence" value="ECO:0007669"/>
    <property type="project" value="InterPro"/>
</dbReference>
<feature type="transmembrane region" description="Helical" evidence="7">
    <location>
        <begin position="99"/>
        <end position="119"/>
    </location>
</feature>
<evidence type="ECO:0000256" key="3">
    <source>
        <dbReference type="ARBA" id="ARBA00022801"/>
    </source>
</evidence>
<comment type="cofactor">
    <cofactor evidence="6">
        <name>Zn(2+)</name>
        <dbReference type="ChEBI" id="CHEBI:29105"/>
    </cofactor>
    <text evidence="6">Binds 1 zinc ion per subunit.</text>
</comment>
<evidence type="ECO:0000256" key="5">
    <source>
        <dbReference type="ARBA" id="ARBA00023049"/>
    </source>
</evidence>
<keyword evidence="7" id="KW-0472">Membrane</keyword>